<evidence type="ECO:0000256" key="1">
    <source>
        <dbReference type="SAM" id="SignalP"/>
    </source>
</evidence>
<dbReference type="OrthoDB" id="5958677at2"/>
<keyword evidence="1" id="KW-0732">Signal</keyword>
<feature type="chain" id="PRO_5015563609" description="Lipocalin-like protein" evidence="1">
    <location>
        <begin position="21"/>
        <end position="262"/>
    </location>
</feature>
<evidence type="ECO:0000313" key="2">
    <source>
        <dbReference type="EMBL" id="PTW46376.1"/>
    </source>
</evidence>
<evidence type="ECO:0008006" key="4">
    <source>
        <dbReference type="Google" id="ProtNLM"/>
    </source>
</evidence>
<organism evidence="2 3">
    <name type="scientific">Sphingomonas faeni</name>
    <dbReference type="NCBI Taxonomy" id="185950"/>
    <lineage>
        <taxon>Bacteria</taxon>
        <taxon>Pseudomonadati</taxon>
        <taxon>Pseudomonadota</taxon>
        <taxon>Alphaproteobacteria</taxon>
        <taxon>Sphingomonadales</taxon>
        <taxon>Sphingomonadaceae</taxon>
        <taxon>Sphingomonas</taxon>
    </lineage>
</organism>
<dbReference type="AlphaFoldDB" id="A0A2T5U4E4"/>
<dbReference type="RefSeq" id="WP_107954446.1">
    <property type="nucleotide sequence ID" value="NZ_QAYE01000005.1"/>
</dbReference>
<sequence>MIKLTIGVALISTAISPVVAQDVLSGTWKGDISASQLSTKPSSTLIDKGLYTCATCKPMVKVVADGGWHAVAGQPYYDEMSVTVVDPAVVKYATKKGGKIVSEATETVSADGKSIATAFSETVGTTGVPITGTSVSDRVAPAPAGAHATSGSWRQTKDAQVSDSGLTFTFAQVGKVVSYSTPIGISFAATIGGPAVPVTGDPGWTTVSLTQPSARTLHETDMFEGKVTGKFLMTVSPDGKTMTIDVNDIKRGKTSTLVAYKQ</sequence>
<dbReference type="EMBL" id="QAYE01000005">
    <property type="protein sequence ID" value="PTW46376.1"/>
    <property type="molecule type" value="Genomic_DNA"/>
</dbReference>
<accession>A0A2T5U4E4</accession>
<dbReference type="GeneID" id="91006211"/>
<comment type="caution">
    <text evidence="2">The sequence shown here is derived from an EMBL/GenBank/DDBJ whole genome shotgun (WGS) entry which is preliminary data.</text>
</comment>
<protein>
    <recommendedName>
        <fullName evidence="4">Lipocalin-like protein</fullName>
    </recommendedName>
</protein>
<name>A0A2T5U4E4_9SPHN</name>
<gene>
    <name evidence="2" type="ORF">C8J25_105156</name>
</gene>
<feature type="signal peptide" evidence="1">
    <location>
        <begin position="1"/>
        <end position="20"/>
    </location>
</feature>
<reference evidence="2 3" key="1">
    <citation type="submission" date="2018-04" db="EMBL/GenBank/DDBJ databases">
        <title>Genomic Encyclopedia of Type Strains, Phase III (KMG-III): the genomes of soil and plant-associated and newly described type strains.</title>
        <authorList>
            <person name="Whitman W."/>
        </authorList>
    </citation>
    <scope>NUCLEOTIDE SEQUENCE [LARGE SCALE GENOMIC DNA]</scope>
    <source>
        <strain evidence="2 3">MA-olki</strain>
    </source>
</reference>
<proteinExistence type="predicted"/>
<dbReference type="Proteomes" id="UP000244013">
    <property type="component" value="Unassembled WGS sequence"/>
</dbReference>
<evidence type="ECO:0000313" key="3">
    <source>
        <dbReference type="Proteomes" id="UP000244013"/>
    </source>
</evidence>